<keyword evidence="3" id="KW-1185">Reference proteome</keyword>
<evidence type="ECO:0000313" key="2">
    <source>
        <dbReference type="EMBL" id="PIN10953.1"/>
    </source>
</evidence>
<name>A0A2G9H0B7_9LAMI</name>
<comment type="caution">
    <text evidence="2">The sequence shown here is derived from an EMBL/GenBank/DDBJ whole genome shotgun (WGS) entry which is preliminary data.</text>
</comment>
<dbReference type="EMBL" id="NKXS01003073">
    <property type="protein sequence ID" value="PIN10953.1"/>
    <property type="molecule type" value="Genomic_DNA"/>
</dbReference>
<protein>
    <submittedName>
        <fullName evidence="2">Uncharacterized protein</fullName>
    </submittedName>
</protein>
<organism evidence="2 3">
    <name type="scientific">Handroanthus impetiginosus</name>
    <dbReference type="NCBI Taxonomy" id="429701"/>
    <lineage>
        <taxon>Eukaryota</taxon>
        <taxon>Viridiplantae</taxon>
        <taxon>Streptophyta</taxon>
        <taxon>Embryophyta</taxon>
        <taxon>Tracheophyta</taxon>
        <taxon>Spermatophyta</taxon>
        <taxon>Magnoliopsida</taxon>
        <taxon>eudicotyledons</taxon>
        <taxon>Gunneridae</taxon>
        <taxon>Pentapetalae</taxon>
        <taxon>asterids</taxon>
        <taxon>lamiids</taxon>
        <taxon>Lamiales</taxon>
        <taxon>Bignoniaceae</taxon>
        <taxon>Crescentiina</taxon>
        <taxon>Tabebuia alliance</taxon>
        <taxon>Handroanthus</taxon>
    </lineage>
</organism>
<dbReference type="InterPro" id="IPR025322">
    <property type="entry name" value="PADRE_dom"/>
</dbReference>
<evidence type="ECO:0000313" key="3">
    <source>
        <dbReference type="Proteomes" id="UP000231279"/>
    </source>
</evidence>
<gene>
    <name evidence="2" type="ORF">CDL12_16443</name>
</gene>
<dbReference type="Pfam" id="PF14009">
    <property type="entry name" value="PADRE"/>
    <property type="match status" value="1"/>
</dbReference>
<feature type="region of interest" description="Disordered" evidence="1">
    <location>
        <begin position="99"/>
        <end position="129"/>
    </location>
</feature>
<accession>A0A2G9H0B7</accession>
<evidence type="ECO:0000256" key="1">
    <source>
        <dbReference type="SAM" id="MobiDB-lite"/>
    </source>
</evidence>
<dbReference type="AlphaFoldDB" id="A0A2G9H0B7"/>
<proteinExistence type="predicted"/>
<dbReference type="PANTHER" id="PTHR33052">
    <property type="entry name" value="DUF4228 DOMAIN PROTEIN-RELATED"/>
    <property type="match status" value="1"/>
</dbReference>
<reference evidence="3" key="1">
    <citation type="journal article" date="2018" name="Gigascience">
        <title>Genome assembly of the Pink Ipe (Handroanthus impetiginosus, Bignoniaceae), a highly valued, ecologically keystone Neotropical timber forest tree.</title>
        <authorList>
            <person name="Silva-Junior O.B."/>
            <person name="Grattapaglia D."/>
            <person name="Novaes E."/>
            <person name="Collevatti R.G."/>
        </authorList>
    </citation>
    <scope>NUCLEOTIDE SEQUENCE [LARGE SCALE GENOMIC DNA]</scope>
    <source>
        <strain evidence="3">cv. UFG-1</strain>
    </source>
</reference>
<dbReference type="OrthoDB" id="839271at2759"/>
<sequence length="216" mass="25259">MAPSPLVLLHIFPKPRKMGFSKRQDNVLKVVHPGRHVEVFREPITAGELMKKYPRHCIARPDVFKYPWIVVHPESVLVPGSVFYLVPYHTLDNLLKKTRQQQKSLVPSKHRQSSQKSLVPSKHKQSSEVYPMKSYHRHVNDQESCDPDTRSLYKREFYKFWNKISKNLDQLENQLDLSPENSELQRLKPCLRKPDSARKKLKLKVTFTSPAVTLIN</sequence>
<dbReference type="Proteomes" id="UP000231279">
    <property type="component" value="Unassembled WGS sequence"/>
</dbReference>